<name>A0AAD3DAT3_9STRA</name>
<dbReference type="Proteomes" id="UP001054902">
    <property type="component" value="Unassembled WGS sequence"/>
</dbReference>
<evidence type="ECO:0000256" key="1">
    <source>
        <dbReference type="SAM" id="MobiDB-lite"/>
    </source>
</evidence>
<evidence type="ECO:0000313" key="2">
    <source>
        <dbReference type="EMBL" id="GFH60592.1"/>
    </source>
</evidence>
<dbReference type="EMBL" id="BLLK01000069">
    <property type="protein sequence ID" value="GFH60592.1"/>
    <property type="molecule type" value="Genomic_DNA"/>
</dbReference>
<dbReference type="AlphaFoldDB" id="A0AAD3DAT3"/>
<sequence length="576" mass="65301">MSSGERFYEECTSELPSPLHTYSTSQSYRHDTSIDKKDRSAFLEYRKSCTFNSVHVSMKDDDKKLRVTNMPLPTSIDNIDKTCIGHTYMPFQYKEKRYFIEAYILGTSINQGGFSNINDSTHKSVVSRPNNSESRRESITSTNMSMEGSKVTMGSASIGISQNIDDASRMDRSLHKHLLNDYQIVVTGHLPLSETAGTNTSKTKQFLNFQQTLHLKFKPSSLIELVLMDQDETRIPTCTLFVATGSSIKMFTLRPTSEMILSTDFISLVDNEIYLIEEADITPKEANIEKQGRNESENDFILQLLQEKQSVPNPPLISTSNITAMHTFVQVVHDKSSTIYGIAYGCQDGSIHIYTFEPRTNNELLSFHESCSSTFIVDGPISCLRFQSQIGQRNDRLQLFVGSLCGFACSFYQNIDNAHTFDEPIAIVEGLYDARLDEEDSIISILEFSCNALEYESCIALGLYSGRLLLLTKNELLDSDNFSDSTMRESGHSLAESGNLYQCIWFYHFPYPVYDIQTTSSTLFTNIIVFSRRGVHLFRSSPHSLAQMTLLKVEKMLYEIQNDFLPRDDSNSKEKN</sequence>
<reference evidence="2 3" key="1">
    <citation type="journal article" date="2021" name="Sci. Rep.">
        <title>The genome of the diatom Chaetoceros tenuissimus carries an ancient integrated fragment of an extant virus.</title>
        <authorList>
            <person name="Hongo Y."/>
            <person name="Kimura K."/>
            <person name="Takaki Y."/>
            <person name="Yoshida Y."/>
            <person name="Baba S."/>
            <person name="Kobayashi G."/>
            <person name="Nagasaki K."/>
            <person name="Hano T."/>
            <person name="Tomaru Y."/>
        </authorList>
    </citation>
    <scope>NUCLEOTIDE SEQUENCE [LARGE SCALE GENOMIC DNA]</scope>
    <source>
        <strain evidence="2 3">NIES-3715</strain>
    </source>
</reference>
<proteinExistence type="predicted"/>
<gene>
    <name evidence="2" type="ORF">CTEN210_17068</name>
</gene>
<comment type="caution">
    <text evidence="2">The sequence shown here is derived from an EMBL/GenBank/DDBJ whole genome shotgun (WGS) entry which is preliminary data.</text>
</comment>
<keyword evidence="3" id="KW-1185">Reference proteome</keyword>
<evidence type="ECO:0000313" key="3">
    <source>
        <dbReference type="Proteomes" id="UP001054902"/>
    </source>
</evidence>
<organism evidence="2 3">
    <name type="scientific">Chaetoceros tenuissimus</name>
    <dbReference type="NCBI Taxonomy" id="426638"/>
    <lineage>
        <taxon>Eukaryota</taxon>
        <taxon>Sar</taxon>
        <taxon>Stramenopiles</taxon>
        <taxon>Ochrophyta</taxon>
        <taxon>Bacillariophyta</taxon>
        <taxon>Coscinodiscophyceae</taxon>
        <taxon>Chaetocerotophycidae</taxon>
        <taxon>Chaetocerotales</taxon>
        <taxon>Chaetocerotaceae</taxon>
        <taxon>Chaetoceros</taxon>
    </lineage>
</organism>
<accession>A0AAD3DAT3</accession>
<protein>
    <submittedName>
        <fullName evidence="2">Uncharacterized protein</fullName>
    </submittedName>
</protein>
<feature type="region of interest" description="Disordered" evidence="1">
    <location>
        <begin position="120"/>
        <end position="141"/>
    </location>
</feature>